<evidence type="ECO:0000313" key="2">
    <source>
        <dbReference type="EMBL" id="OQO06961.1"/>
    </source>
</evidence>
<protein>
    <submittedName>
        <fullName evidence="2">Uncharacterized protein</fullName>
    </submittedName>
</protein>
<feature type="region of interest" description="Disordered" evidence="1">
    <location>
        <begin position="97"/>
        <end position="127"/>
    </location>
</feature>
<organism evidence="2 3">
    <name type="scientific">Cryoendolithus antarcticus</name>
    <dbReference type="NCBI Taxonomy" id="1507870"/>
    <lineage>
        <taxon>Eukaryota</taxon>
        <taxon>Fungi</taxon>
        <taxon>Dikarya</taxon>
        <taxon>Ascomycota</taxon>
        <taxon>Pezizomycotina</taxon>
        <taxon>Dothideomycetes</taxon>
        <taxon>Dothideomycetidae</taxon>
        <taxon>Cladosporiales</taxon>
        <taxon>Cladosporiaceae</taxon>
        <taxon>Cryoendolithus</taxon>
    </lineage>
</organism>
<feature type="region of interest" description="Disordered" evidence="1">
    <location>
        <begin position="1"/>
        <end position="35"/>
    </location>
</feature>
<dbReference type="AlphaFoldDB" id="A0A1V8T6S2"/>
<accession>A0A1V8T6S2</accession>
<dbReference type="Proteomes" id="UP000192596">
    <property type="component" value="Unassembled WGS sequence"/>
</dbReference>
<keyword evidence="3" id="KW-1185">Reference proteome</keyword>
<proteinExistence type="predicted"/>
<sequence length="127" mass="13842">MSNREQEYLPTYSAATDGQHLPAYTDSKSTPAQAPRSKFATIKHILSGDAHKNHYAVLEAAATAQPATRKQFNQSTVKHILSGDAHKNHFAVLEAAAAAQPATRRQSSQSSSQDQQRTAMKNAVHFN</sequence>
<feature type="compositionally biased region" description="Low complexity" evidence="1">
    <location>
        <begin position="97"/>
        <end position="119"/>
    </location>
</feature>
<dbReference type="EMBL" id="NAJO01000015">
    <property type="protein sequence ID" value="OQO06961.1"/>
    <property type="molecule type" value="Genomic_DNA"/>
</dbReference>
<reference evidence="3" key="1">
    <citation type="submission" date="2017-03" db="EMBL/GenBank/DDBJ databases">
        <title>Genomes of endolithic fungi from Antarctica.</title>
        <authorList>
            <person name="Coleine C."/>
            <person name="Masonjones S."/>
            <person name="Stajich J.E."/>
        </authorList>
    </citation>
    <scope>NUCLEOTIDE SEQUENCE [LARGE SCALE GENOMIC DNA]</scope>
    <source>
        <strain evidence="3">CCFEE 5527</strain>
    </source>
</reference>
<name>A0A1V8T6S2_9PEZI</name>
<comment type="caution">
    <text evidence="2">The sequence shown here is derived from an EMBL/GenBank/DDBJ whole genome shotgun (WGS) entry which is preliminary data.</text>
</comment>
<dbReference type="InParanoid" id="A0A1V8T6S2"/>
<gene>
    <name evidence="2" type="ORF">B0A48_07527</name>
</gene>
<evidence type="ECO:0000256" key="1">
    <source>
        <dbReference type="SAM" id="MobiDB-lite"/>
    </source>
</evidence>
<evidence type="ECO:0000313" key="3">
    <source>
        <dbReference type="Proteomes" id="UP000192596"/>
    </source>
</evidence>